<proteinExistence type="predicted"/>
<keyword evidence="5" id="KW-1185">Reference proteome</keyword>
<dbReference type="RefSeq" id="WP_379925324.1">
    <property type="nucleotide sequence ID" value="NZ_JBHTJI010000001.1"/>
</dbReference>
<feature type="domain" description="Secretion system C-terminal sorting" evidence="3">
    <location>
        <begin position="84"/>
        <end position="150"/>
    </location>
</feature>
<organism evidence="4 5">
    <name type="scientific">Mariniflexile jejuense</name>
    <dbReference type="NCBI Taxonomy" id="1173582"/>
    <lineage>
        <taxon>Bacteria</taxon>
        <taxon>Pseudomonadati</taxon>
        <taxon>Bacteroidota</taxon>
        <taxon>Flavobacteriia</taxon>
        <taxon>Flavobacteriales</taxon>
        <taxon>Flavobacteriaceae</taxon>
        <taxon>Mariniflexile</taxon>
    </lineage>
</organism>
<keyword evidence="1 2" id="KW-0732">Signal</keyword>
<gene>
    <name evidence="4" type="ORF">ACFQ1R_06500</name>
</gene>
<comment type="caution">
    <text evidence="4">The sequence shown here is derived from an EMBL/GenBank/DDBJ whole genome shotgun (WGS) entry which is preliminary data.</text>
</comment>
<dbReference type="InterPro" id="IPR026444">
    <property type="entry name" value="Secre_tail"/>
</dbReference>
<evidence type="ECO:0000313" key="4">
    <source>
        <dbReference type="EMBL" id="MFD0989738.1"/>
    </source>
</evidence>
<feature type="chain" id="PRO_5045890014" evidence="2">
    <location>
        <begin position="20"/>
        <end position="157"/>
    </location>
</feature>
<evidence type="ECO:0000259" key="3">
    <source>
        <dbReference type="Pfam" id="PF18962"/>
    </source>
</evidence>
<dbReference type="Proteomes" id="UP001597061">
    <property type="component" value="Unassembled WGS sequence"/>
</dbReference>
<evidence type="ECO:0000256" key="2">
    <source>
        <dbReference type="SAM" id="SignalP"/>
    </source>
</evidence>
<evidence type="ECO:0000313" key="5">
    <source>
        <dbReference type="Proteomes" id="UP001597061"/>
    </source>
</evidence>
<name>A0ABW3JGW4_9FLAO</name>
<dbReference type="EMBL" id="JBHTJI010000001">
    <property type="protein sequence ID" value="MFD0989738.1"/>
    <property type="molecule type" value="Genomic_DNA"/>
</dbReference>
<reference evidence="5" key="1">
    <citation type="journal article" date="2019" name="Int. J. Syst. Evol. Microbiol.">
        <title>The Global Catalogue of Microorganisms (GCM) 10K type strain sequencing project: providing services to taxonomists for standard genome sequencing and annotation.</title>
        <authorList>
            <consortium name="The Broad Institute Genomics Platform"/>
            <consortium name="The Broad Institute Genome Sequencing Center for Infectious Disease"/>
            <person name="Wu L."/>
            <person name="Ma J."/>
        </authorList>
    </citation>
    <scope>NUCLEOTIDE SEQUENCE [LARGE SCALE GENOMIC DNA]</scope>
    <source>
        <strain evidence="5">CCUG 62414</strain>
    </source>
</reference>
<dbReference type="NCBIfam" id="TIGR04183">
    <property type="entry name" value="Por_Secre_tail"/>
    <property type="match status" value="1"/>
</dbReference>
<accession>A0ABW3JGW4</accession>
<feature type="signal peptide" evidence="2">
    <location>
        <begin position="1"/>
        <end position="19"/>
    </location>
</feature>
<protein>
    <submittedName>
        <fullName evidence="4">T9SS type A sorting domain-containing protein</fullName>
    </submittedName>
</protein>
<dbReference type="Pfam" id="PF18962">
    <property type="entry name" value="Por_Secre_tail"/>
    <property type="match status" value="1"/>
</dbReference>
<sequence>MVKTTFVALLLCATHSIFSQESLSTSGGEATGSGGTSSYSVGQLVYTTNSGSNGTLTQGIQQSIELFSLSNPEFTGLTLKLATYPNPTTDYIILKLKDANLKGLTYVMYDIQGKTISKGQELAETTQISMQHLETGTYILKVNQSSKELKSFKIIKN</sequence>
<evidence type="ECO:0000256" key="1">
    <source>
        <dbReference type="ARBA" id="ARBA00022729"/>
    </source>
</evidence>